<evidence type="ECO:0000313" key="2">
    <source>
        <dbReference type="EnsemblPlants" id="Zm00001eb160370_P001"/>
    </source>
</evidence>
<sequence length="93" mass="10038">MPVPQPRARHSSRKPPVPPPSHETETKVRRSAAARGGGTAKRRLLQRRREQEDQEIQGPGESAQRAGCEAGEPRRRQQGPATVAGGRAATAQS</sequence>
<reference evidence="2" key="2">
    <citation type="submission" date="2019-07" db="EMBL/GenBank/DDBJ databases">
        <authorList>
            <person name="Seetharam A."/>
            <person name="Woodhouse M."/>
            <person name="Cannon E."/>
        </authorList>
    </citation>
    <scope>NUCLEOTIDE SEQUENCE [LARGE SCALE GENOMIC DNA]</scope>
    <source>
        <strain evidence="2">cv. B73</strain>
    </source>
</reference>
<reference evidence="3" key="1">
    <citation type="submission" date="2015-12" db="EMBL/GenBank/DDBJ databases">
        <title>Update maize B73 reference genome by single molecule sequencing technologies.</title>
        <authorList>
            <consortium name="Maize Genome Sequencing Project"/>
            <person name="Ware D."/>
        </authorList>
    </citation>
    <scope>NUCLEOTIDE SEQUENCE [LARGE SCALE GENOMIC DNA]</scope>
    <source>
        <strain evidence="3">cv. B73</strain>
    </source>
</reference>
<protein>
    <submittedName>
        <fullName evidence="2">Uncharacterized protein</fullName>
    </submittedName>
</protein>
<evidence type="ECO:0000256" key="1">
    <source>
        <dbReference type="SAM" id="MobiDB-lite"/>
    </source>
</evidence>
<dbReference type="EnsemblPlants" id="Zm00001eb160370_T001">
    <property type="protein sequence ID" value="Zm00001eb160370_P001"/>
    <property type="gene ID" value="Zm00001eb160370"/>
</dbReference>
<reference evidence="2" key="3">
    <citation type="submission" date="2021-05" db="UniProtKB">
        <authorList>
            <consortium name="EnsemblPlants"/>
        </authorList>
    </citation>
    <scope>IDENTIFICATION</scope>
    <source>
        <strain evidence="2">cv. B73</strain>
    </source>
</reference>
<dbReference type="Gramene" id="Zm00001eb160370_T001">
    <property type="protein sequence ID" value="Zm00001eb160370_P001"/>
    <property type="gene ID" value="Zm00001eb160370"/>
</dbReference>
<keyword evidence="3" id="KW-1185">Reference proteome</keyword>
<evidence type="ECO:0000313" key="3">
    <source>
        <dbReference type="Proteomes" id="UP000007305"/>
    </source>
</evidence>
<dbReference type="InParanoid" id="A0A804NH79"/>
<feature type="region of interest" description="Disordered" evidence="1">
    <location>
        <begin position="1"/>
        <end position="93"/>
    </location>
</feature>
<name>A0A804NH79_MAIZE</name>
<accession>A0A804NH79</accession>
<organism evidence="2 3">
    <name type="scientific">Zea mays</name>
    <name type="common">Maize</name>
    <dbReference type="NCBI Taxonomy" id="4577"/>
    <lineage>
        <taxon>Eukaryota</taxon>
        <taxon>Viridiplantae</taxon>
        <taxon>Streptophyta</taxon>
        <taxon>Embryophyta</taxon>
        <taxon>Tracheophyta</taxon>
        <taxon>Spermatophyta</taxon>
        <taxon>Magnoliopsida</taxon>
        <taxon>Liliopsida</taxon>
        <taxon>Poales</taxon>
        <taxon>Poaceae</taxon>
        <taxon>PACMAD clade</taxon>
        <taxon>Panicoideae</taxon>
        <taxon>Andropogonodae</taxon>
        <taxon>Andropogoneae</taxon>
        <taxon>Tripsacinae</taxon>
        <taxon>Zea</taxon>
    </lineage>
</organism>
<dbReference type="Proteomes" id="UP000007305">
    <property type="component" value="Chromosome 3"/>
</dbReference>
<dbReference type="AlphaFoldDB" id="A0A804NH79"/>
<proteinExistence type="predicted"/>